<dbReference type="EMBL" id="KI288509">
    <property type="protein sequence ID" value="ESA09069.1"/>
    <property type="molecule type" value="Genomic_DNA"/>
</dbReference>
<proteinExistence type="predicted"/>
<dbReference type="VEuPathDB" id="FungiDB:RhiirFUN_025597"/>
<name>U9TLL4_RHIID</name>
<reference evidence="1" key="1">
    <citation type="submission" date="2013-07" db="EMBL/GenBank/DDBJ databases">
        <title>The genome of an arbuscular mycorrhizal fungus provides insights into the evolution of the oldest plant symbiosis.</title>
        <authorList>
            <consortium name="DOE Joint Genome Institute"/>
            <person name="Tisserant E."/>
            <person name="Malbreil M."/>
            <person name="Kuo A."/>
            <person name="Kohler A."/>
            <person name="Symeonidi A."/>
            <person name="Balestrini R."/>
            <person name="Charron P."/>
            <person name="Duensing N."/>
            <person name="Frei-dit-Frey N."/>
            <person name="Gianinazzi-Pearson V."/>
            <person name="Gilbert B."/>
            <person name="Handa Y."/>
            <person name="Hijri M."/>
            <person name="Kaul R."/>
            <person name="Kawaguchi M."/>
            <person name="Krajinski F."/>
            <person name="Lammers P."/>
            <person name="Lapierre D."/>
            <person name="Masclaux F.G."/>
            <person name="Murat C."/>
            <person name="Morin E."/>
            <person name="Ndikumana S."/>
            <person name="Pagni M."/>
            <person name="Petitpierre D."/>
            <person name="Requena N."/>
            <person name="Rosikiewicz P."/>
            <person name="Riley R."/>
            <person name="Saito K."/>
            <person name="San Clemente H."/>
            <person name="Shapiro H."/>
            <person name="van Tuinen D."/>
            <person name="Becard G."/>
            <person name="Bonfante P."/>
            <person name="Paszkowski U."/>
            <person name="Shachar-Hill Y."/>
            <person name="Young J.P."/>
            <person name="Sanders I.R."/>
            <person name="Henrissat B."/>
            <person name="Rensing S.A."/>
            <person name="Grigoriev I.V."/>
            <person name="Corradi N."/>
            <person name="Roux C."/>
            <person name="Martin F."/>
        </authorList>
    </citation>
    <scope>NUCLEOTIDE SEQUENCE</scope>
    <source>
        <strain evidence="1">DAOM 197198</strain>
    </source>
</reference>
<organism evidence="1">
    <name type="scientific">Rhizophagus irregularis (strain DAOM 181602 / DAOM 197198 / MUCL 43194)</name>
    <name type="common">Arbuscular mycorrhizal fungus</name>
    <name type="synonym">Glomus intraradices</name>
    <dbReference type="NCBI Taxonomy" id="747089"/>
    <lineage>
        <taxon>Eukaryota</taxon>
        <taxon>Fungi</taxon>
        <taxon>Fungi incertae sedis</taxon>
        <taxon>Mucoromycota</taxon>
        <taxon>Glomeromycotina</taxon>
        <taxon>Glomeromycetes</taxon>
        <taxon>Glomerales</taxon>
        <taxon>Glomeraceae</taxon>
        <taxon>Rhizophagus</taxon>
    </lineage>
</organism>
<evidence type="ECO:0000313" key="1">
    <source>
        <dbReference type="EMBL" id="ESA09069.1"/>
    </source>
</evidence>
<dbReference type="HOGENOM" id="CLU_1595411_0_0_1"/>
<sequence>MYLLIQLLNFIVELKDLKWVRPLNVLLLFTKRNMESHRSYVSCLVHKNPEFLTFSRMMQNTVLITKTRAYKPVIEINSMNFVGGRIVDLKSVADKFHEGQSFEDLKKEIVDAKLLQNYKHYEMGKRIISALSKELDRTTFERFFDEPEEANEVLETNVFAYHPEKDT</sequence>
<accession>U9TLL4</accession>
<gene>
    <name evidence="1" type="ORF">GLOINDRAFT_97988</name>
</gene>
<protein>
    <submittedName>
        <fullName evidence="1">Uncharacterized protein</fullName>
    </submittedName>
</protein>
<dbReference type="AlphaFoldDB" id="U9TLL4"/>